<reference evidence="2 5" key="2">
    <citation type="submission" date="2019-08" db="EMBL/GenBank/DDBJ databases">
        <title>The genome sequence of a newly discovered highly antifungal drug resistant Aspergillus species, Aspergillus tanneri NIH 1004.</title>
        <authorList>
            <person name="Mounaud S."/>
            <person name="Singh I."/>
            <person name="Joardar V."/>
            <person name="Pakala S."/>
            <person name="Pakala S."/>
            <person name="Venepally P."/>
            <person name="Chung J.K."/>
            <person name="Losada L."/>
            <person name="Nierman W.C."/>
        </authorList>
    </citation>
    <scope>NUCLEOTIDE SEQUENCE [LARGE SCALE GENOMIC DNA]</scope>
    <source>
        <strain evidence="2 5">NIH1004</strain>
    </source>
</reference>
<feature type="compositionally biased region" description="Acidic residues" evidence="1">
    <location>
        <begin position="252"/>
        <end position="265"/>
    </location>
</feature>
<accession>A0A4S3JK12</accession>
<name>A0A4S3JK12_9EURO</name>
<dbReference type="GeneID" id="54331412"/>
<evidence type="ECO:0000256" key="1">
    <source>
        <dbReference type="SAM" id="MobiDB-lite"/>
    </source>
</evidence>
<feature type="compositionally biased region" description="Basic and acidic residues" evidence="1">
    <location>
        <begin position="169"/>
        <end position="196"/>
    </location>
</feature>
<evidence type="ECO:0000313" key="2">
    <source>
        <dbReference type="EMBL" id="KAA8644506.1"/>
    </source>
</evidence>
<proteinExistence type="predicted"/>
<dbReference type="EMBL" id="SOSA01000136">
    <property type="protein sequence ID" value="THC95909.1"/>
    <property type="molecule type" value="Genomic_DNA"/>
</dbReference>
<protein>
    <submittedName>
        <fullName evidence="3">Uncharacterized protein</fullName>
    </submittedName>
</protein>
<keyword evidence="4" id="KW-1185">Reference proteome</keyword>
<sequence length="271" mass="30227">MADVRSLLRSELASRKGSSSQTGRAPNRVTKKRKVDSGEDLARKKLRHAHGDQLLASAQIVQPPSAQALEESEELVEQSEQEITGPEFPPESELVENMTPMSVQPSDTAAVTPDQPTEAAKQTVDEDEWAAFEREVVAPTRLPQGPAALAAKATILAAPISAEQLAAQQEKDNEVLAQTREAEAEGEREDAARFMEDELDEMDQLEERVRRLKDMREELRKKKTMGGADDHRLDVPVFASELQEDPTKNDNSDDDDDDGEEDDDWENWRIK</sequence>
<dbReference type="OrthoDB" id="77607at2759"/>
<feature type="compositionally biased region" description="Polar residues" evidence="1">
    <location>
        <begin position="99"/>
        <end position="109"/>
    </location>
</feature>
<evidence type="ECO:0000313" key="4">
    <source>
        <dbReference type="Proteomes" id="UP000308092"/>
    </source>
</evidence>
<feature type="region of interest" description="Disordered" evidence="1">
    <location>
        <begin position="1"/>
        <end position="123"/>
    </location>
</feature>
<reference evidence="3 4" key="1">
    <citation type="submission" date="2019-03" db="EMBL/GenBank/DDBJ databases">
        <title>The genome sequence of a newly discovered highly antifungal drug resistant Aspergillus species, Aspergillus tanneri NIH 1004.</title>
        <authorList>
            <person name="Mounaud S."/>
            <person name="Singh I."/>
            <person name="Joardar V."/>
            <person name="Pakala S."/>
            <person name="Pakala S."/>
            <person name="Venepally P."/>
            <person name="Hoover J."/>
            <person name="Nierman W."/>
            <person name="Chung J."/>
            <person name="Losada L."/>
        </authorList>
    </citation>
    <scope>NUCLEOTIDE SEQUENCE [LARGE SCALE GENOMIC DNA]</scope>
    <source>
        <strain evidence="3 4">NIH1004</strain>
    </source>
</reference>
<dbReference type="Proteomes" id="UP000324241">
    <property type="component" value="Unassembled WGS sequence"/>
</dbReference>
<dbReference type="AlphaFoldDB" id="A0A4S3JK12"/>
<feature type="region of interest" description="Disordered" evidence="1">
    <location>
        <begin position="167"/>
        <end position="200"/>
    </location>
</feature>
<dbReference type="VEuPathDB" id="FungiDB:EYZ11_004595"/>
<feature type="region of interest" description="Disordered" evidence="1">
    <location>
        <begin position="220"/>
        <end position="271"/>
    </location>
</feature>
<gene>
    <name evidence="2" type="ORF">ATNIH1004_008710</name>
    <name evidence="3" type="ORF">EYZ11_004595</name>
</gene>
<evidence type="ECO:0000313" key="3">
    <source>
        <dbReference type="EMBL" id="THC95909.1"/>
    </source>
</evidence>
<feature type="compositionally biased region" description="Basic and acidic residues" evidence="1">
    <location>
        <begin position="1"/>
        <end position="14"/>
    </location>
</feature>
<comment type="caution">
    <text evidence="3">The sequence shown here is derived from an EMBL/GenBank/DDBJ whole genome shotgun (WGS) entry which is preliminary data.</text>
</comment>
<dbReference type="RefSeq" id="XP_033423867.1">
    <property type="nucleotide sequence ID" value="XM_033573315.1"/>
</dbReference>
<feature type="compositionally biased region" description="Acidic residues" evidence="1">
    <location>
        <begin position="70"/>
        <end position="80"/>
    </location>
</feature>
<evidence type="ECO:0000313" key="5">
    <source>
        <dbReference type="Proteomes" id="UP000324241"/>
    </source>
</evidence>
<dbReference type="EMBL" id="QUQM01000006">
    <property type="protein sequence ID" value="KAA8644506.1"/>
    <property type="molecule type" value="Genomic_DNA"/>
</dbReference>
<organism evidence="3 4">
    <name type="scientific">Aspergillus tanneri</name>
    <dbReference type="NCBI Taxonomy" id="1220188"/>
    <lineage>
        <taxon>Eukaryota</taxon>
        <taxon>Fungi</taxon>
        <taxon>Dikarya</taxon>
        <taxon>Ascomycota</taxon>
        <taxon>Pezizomycotina</taxon>
        <taxon>Eurotiomycetes</taxon>
        <taxon>Eurotiomycetidae</taxon>
        <taxon>Eurotiales</taxon>
        <taxon>Aspergillaceae</taxon>
        <taxon>Aspergillus</taxon>
        <taxon>Aspergillus subgen. Circumdati</taxon>
    </lineage>
</organism>
<dbReference type="Proteomes" id="UP000308092">
    <property type="component" value="Unassembled WGS sequence"/>
</dbReference>